<dbReference type="Proteomes" id="UP001141806">
    <property type="component" value="Unassembled WGS sequence"/>
</dbReference>
<keyword evidence="3" id="KW-1185">Reference proteome</keyword>
<organism evidence="2 3">
    <name type="scientific">Protea cynaroides</name>
    <dbReference type="NCBI Taxonomy" id="273540"/>
    <lineage>
        <taxon>Eukaryota</taxon>
        <taxon>Viridiplantae</taxon>
        <taxon>Streptophyta</taxon>
        <taxon>Embryophyta</taxon>
        <taxon>Tracheophyta</taxon>
        <taxon>Spermatophyta</taxon>
        <taxon>Magnoliopsida</taxon>
        <taxon>Proteales</taxon>
        <taxon>Proteaceae</taxon>
        <taxon>Protea</taxon>
    </lineage>
</organism>
<dbReference type="EMBL" id="JAMYWD010000006">
    <property type="protein sequence ID" value="KAJ4968269.1"/>
    <property type="molecule type" value="Genomic_DNA"/>
</dbReference>
<comment type="caution">
    <text evidence="2">The sequence shown here is derived from an EMBL/GenBank/DDBJ whole genome shotgun (WGS) entry which is preliminary data.</text>
</comment>
<dbReference type="AlphaFoldDB" id="A0A9Q0KD55"/>
<evidence type="ECO:0000313" key="3">
    <source>
        <dbReference type="Proteomes" id="UP001141806"/>
    </source>
</evidence>
<name>A0A9Q0KD55_9MAGN</name>
<protein>
    <submittedName>
        <fullName evidence="2">Uncharacterized protein</fullName>
    </submittedName>
</protein>
<feature type="region of interest" description="Disordered" evidence="1">
    <location>
        <begin position="25"/>
        <end position="57"/>
    </location>
</feature>
<gene>
    <name evidence="2" type="ORF">NE237_014970</name>
</gene>
<evidence type="ECO:0000256" key="1">
    <source>
        <dbReference type="SAM" id="MobiDB-lite"/>
    </source>
</evidence>
<reference evidence="2" key="1">
    <citation type="journal article" date="2023" name="Plant J.">
        <title>The genome of the king protea, Protea cynaroides.</title>
        <authorList>
            <person name="Chang J."/>
            <person name="Duong T.A."/>
            <person name="Schoeman C."/>
            <person name="Ma X."/>
            <person name="Roodt D."/>
            <person name="Barker N."/>
            <person name="Li Z."/>
            <person name="Van de Peer Y."/>
            <person name="Mizrachi E."/>
        </authorList>
    </citation>
    <scope>NUCLEOTIDE SEQUENCE</scope>
    <source>
        <tissue evidence="2">Young leaves</tissue>
    </source>
</reference>
<sequence>MEVELKPRPAAAIAITVSIAAPQPEPKEMWKLGCGSEPEPDEAPDSNDGALDPRHRAPLPRELVAPQEHLPLPLLHVTLIPPSRDFLFGSQHIWTTHHNHLRPPRRRPSRRFLSLDGWLDLSTNHPQ</sequence>
<evidence type="ECO:0000313" key="2">
    <source>
        <dbReference type="EMBL" id="KAJ4968269.1"/>
    </source>
</evidence>
<proteinExistence type="predicted"/>
<accession>A0A9Q0KD55</accession>